<proteinExistence type="predicted"/>
<organism evidence="5 6">
    <name type="scientific">Planobispora rosea</name>
    <dbReference type="NCBI Taxonomy" id="35762"/>
    <lineage>
        <taxon>Bacteria</taxon>
        <taxon>Bacillati</taxon>
        <taxon>Actinomycetota</taxon>
        <taxon>Actinomycetes</taxon>
        <taxon>Streptosporangiales</taxon>
        <taxon>Streptosporangiaceae</taxon>
        <taxon>Planobispora</taxon>
    </lineage>
</organism>
<dbReference type="SUPFAM" id="SSF48452">
    <property type="entry name" value="TPR-like"/>
    <property type="match status" value="2"/>
</dbReference>
<gene>
    <name evidence="5" type="ORF">Pro02_64270</name>
</gene>
<dbReference type="Pfam" id="PF00931">
    <property type="entry name" value="NB-ARC"/>
    <property type="match status" value="1"/>
</dbReference>
<dbReference type="Proteomes" id="UP000655044">
    <property type="component" value="Unassembled WGS sequence"/>
</dbReference>
<evidence type="ECO:0000256" key="2">
    <source>
        <dbReference type="ARBA" id="ARBA00023163"/>
    </source>
</evidence>
<dbReference type="Gene3D" id="1.10.10.10">
    <property type="entry name" value="Winged helix-like DNA-binding domain superfamily/Winged helix DNA-binding domain"/>
    <property type="match status" value="1"/>
</dbReference>
<name>A0A8J3S726_PLARO</name>
<dbReference type="Gene3D" id="3.40.50.300">
    <property type="entry name" value="P-loop containing nucleotide triphosphate hydrolases"/>
    <property type="match status" value="1"/>
</dbReference>
<dbReference type="InterPro" id="IPR003593">
    <property type="entry name" value="AAA+_ATPase"/>
</dbReference>
<dbReference type="InterPro" id="IPR011990">
    <property type="entry name" value="TPR-like_helical_dom_sf"/>
</dbReference>
<dbReference type="SUPFAM" id="SSF46894">
    <property type="entry name" value="C-terminal effector domain of the bipartite response regulators"/>
    <property type="match status" value="1"/>
</dbReference>
<evidence type="ECO:0000259" key="4">
    <source>
        <dbReference type="SMART" id="SM01043"/>
    </source>
</evidence>
<sequence length="976" mass="105860">MHFSILGPTQVRDDDGNALAIAHIPRRLLTLLLFAEGEPVSAKVLIQAVWNASHNDGALKSAVAKLRPQIPGRIPDREGAGYRLVLLPGDSFDVVDFRTQVAETTAALNTGGEPVAAVRALRAALGMWGHPPLPDLPDLSRIDESLHRARDRLLFRRRSAQNALFDAQMELGLHHDLIEDLHTELAMHPADEDLHVLLIRALLRLGQRAEALRHYSYAEAAIGQATGREPSPVLRQLHDEITAAPAAALSPAVPAPAADAQVAAAAVPVRPSLPVPAQLPPDVADFTGRDQEITSLLQLLRPTGLASAPPIVTISGLGGVGKSTLARHVAHRLREHYPDGQLFVRLASRSHSTANISEILAGLLSSLKVPAHEVPTATPERAAMLRSLLAGRRMLIVIDDALDADQIEPFLPGEARCAVIITSRSFITGPGFKNLRLEPLPPADMLRMLEKIIMADRITADPEATHAVMEACGGLPLAVRIVGSRLAAQPHWQMGLMAARLRDRLEGLDRLATDNKTMTAIIAESYDTLSPIAQHGMRVLALAGPNDWPMWLAEMLLGTEDADTALGALTMHSLLTPAGVDELGHPRYQMHDLVRDFSDKQLTLHRTERDMAMNQLLGGWMVLADHASARTAGDPGFTPPARISARDLTVPSAARELIDVDAEAWLAGESSQILSVIRLACSNKLYQLAYGLAVRLAAHLYRRGRWRDADTMWRTILLVADGAGDIRLATDVRIRVAALIADRLDIAHQALPMLDACVSTCEQLKDWQPWSRALAWRALCRYRMARRLQGAPDTAEPAAQAQPKAAVLLEQARADLKQALELAELIEEPWLETMCQRVLSLVASAQGHHEEAIASGRLALQRAQQLSEHGDDAYQAAAVLALSKALLAAGHHEAALGLCQDHHGLIQRTGNVAAAAALAERTGDAQLGLHRYAAALASYERAVELCGTEDADPLRARYVDKLRRARQHIPPDQLTS</sequence>
<dbReference type="RefSeq" id="WP_189243714.1">
    <property type="nucleotide sequence ID" value="NZ_BMQP01000047.1"/>
</dbReference>
<dbReference type="PRINTS" id="PR00364">
    <property type="entry name" value="DISEASERSIST"/>
</dbReference>
<reference evidence="5" key="1">
    <citation type="submission" date="2021-01" db="EMBL/GenBank/DDBJ databases">
        <title>Whole genome shotgun sequence of Planobispora rosea NBRC 15558.</title>
        <authorList>
            <person name="Komaki H."/>
            <person name="Tamura T."/>
        </authorList>
    </citation>
    <scope>NUCLEOTIDE SEQUENCE</scope>
    <source>
        <strain evidence="5">NBRC 15558</strain>
    </source>
</reference>
<dbReference type="SUPFAM" id="SSF52540">
    <property type="entry name" value="P-loop containing nucleoside triphosphate hydrolases"/>
    <property type="match status" value="1"/>
</dbReference>
<evidence type="ECO:0000313" key="6">
    <source>
        <dbReference type="Proteomes" id="UP000655044"/>
    </source>
</evidence>
<accession>A0A8J3S726</accession>
<evidence type="ECO:0008006" key="7">
    <source>
        <dbReference type="Google" id="ProtNLM"/>
    </source>
</evidence>
<dbReference type="GO" id="GO:0043531">
    <property type="term" value="F:ADP binding"/>
    <property type="evidence" value="ECO:0007669"/>
    <property type="project" value="InterPro"/>
</dbReference>
<keyword evidence="2" id="KW-0804">Transcription</keyword>
<dbReference type="GO" id="GO:0006355">
    <property type="term" value="P:regulation of DNA-templated transcription"/>
    <property type="evidence" value="ECO:0007669"/>
    <property type="project" value="InterPro"/>
</dbReference>
<dbReference type="InterPro" id="IPR051677">
    <property type="entry name" value="AfsR-DnrI-RedD_regulator"/>
</dbReference>
<dbReference type="CDD" id="cd02019">
    <property type="entry name" value="NK"/>
    <property type="match status" value="1"/>
</dbReference>
<dbReference type="InterPro" id="IPR002182">
    <property type="entry name" value="NB-ARC"/>
</dbReference>
<dbReference type="Gene3D" id="1.25.40.10">
    <property type="entry name" value="Tetratricopeptide repeat domain"/>
    <property type="match status" value="2"/>
</dbReference>
<dbReference type="PANTHER" id="PTHR35807">
    <property type="entry name" value="TRANSCRIPTIONAL REGULATOR REDD-RELATED"/>
    <property type="match status" value="1"/>
</dbReference>
<dbReference type="PANTHER" id="PTHR35807:SF1">
    <property type="entry name" value="TRANSCRIPTIONAL REGULATOR REDD"/>
    <property type="match status" value="1"/>
</dbReference>
<keyword evidence="1" id="KW-0805">Transcription regulation</keyword>
<dbReference type="InterPro" id="IPR027417">
    <property type="entry name" value="P-loop_NTPase"/>
</dbReference>
<dbReference type="InterPro" id="IPR016032">
    <property type="entry name" value="Sig_transdc_resp-reg_C-effctor"/>
</dbReference>
<dbReference type="EMBL" id="BOOI01000071">
    <property type="protein sequence ID" value="GIH88019.1"/>
    <property type="molecule type" value="Genomic_DNA"/>
</dbReference>
<dbReference type="Pfam" id="PF03704">
    <property type="entry name" value="BTAD"/>
    <property type="match status" value="1"/>
</dbReference>
<dbReference type="InterPro" id="IPR036388">
    <property type="entry name" value="WH-like_DNA-bd_sf"/>
</dbReference>
<dbReference type="SMART" id="SM00382">
    <property type="entry name" value="AAA"/>
    <property type="match status" value="1"/>
</dbReference>
<dbReference type="GO" id="GO:0003677">
    <property type="term" value="F:DNA binding"/>
    <property type="evidence" value="ECO:0007669"/>
    <property type="project" value="InterPro"/>
</dbReference>
<feature type="domain" description="Bacterial transcriptional activator" evidence="4">
    <location>
        <begin position="92"/>
        <end position="242"/>
    </location>
</feature>
<keyword evidence="6" id="KW-1185">Reference proteome</keyword>
<evidence type="ECO:0000259" key="3">
    <source>
        <dbReference type="SMART" id="SM00382"/>
    </source>
</evidence>
<evidence type="ECO:0000313" key="5">
    <source>
        <dbReference type="EMBL" id="GIH88019.1"/>
    </source>
</evidence>
<dbReference type="InterPro" id="IPR005158">
    <property type="entry name" value="BTAD"/>
</dbReference>
<feature type="domain" description="AAA+ ATPase" evidence="3">
    <location>
        <begin position="308"/>
        <end position="459"/>
    </location>
</feature>
<protein>
    <recommendedName>
        <fullName evidence="7">SARP family transcriptional regulator</fullName>
    </recommendedName>
</protein>
<comment type="caution">
    <text evidence="5">The sequence shown here is derived from an EMBL/GenBank/DDBJ whole genome shotgun (WGS) entry which is preliminary data.</text>
</comment>
<dbReference type="AlphaFoldDB" id="A0A8J3S726"/>
<dbReference type="SMART" id="SM01043">
    <property type="entry name" value="BTAD"/>
    <property type="match status" value="1"/>
</dbReference>
<evidence type="ECO:0000256" key="1">
    <source>
        <dbReference type="ARBA" id="ARBA00023015"/>
    </source>
</evidence>